<feature type="signal peptide" evidence="1">
    <location>
        <begin position="1"/>
        <end position="22"/>
    </location>
</feature>
<dbReference type="Pfam" id="PF22978">
    <property type="entry name" value="HAD_Pex22"/>
    <property type="match status" value="1"/>
</dbReference>
<proteinExistence type="predicted"/>
<evidence type="ECO:0000313" key="3">
    <source>
        <dbReference type="Proteomes" id="UP000481153"/>
    </source>
</evidence>
<evidence type="ECO:0000256" key="1">
    <source>
        <dbReference type="SAM" id="SignalP"/>
    </source>
</evidence>
<dbReference type="PANTHER" id="PTHR34126:SF1">
    <property type="entry name" value="PEROXISOME BIOGENESIS PROTEIN 22"/>
    <property type="match status" value="1"/>
</dbReference>
<sequence length="232" mass="25557">MDDWVSMALMGLVLVFSVWVLLRPPQPPIAQVPGGQVVFERQNSLPQSATARAGHCKTVRVDSLSPNQKSLHARLPVKLGVRPICLSGNSLFEDRRAHTISQATVQLLVDLIAVSDLFLLFKVDGEAEMKAIQLAIRNVPELTWNPKIQSGIQTHKLLFCSSVAGKIALVRQIEPVVTIEDNKDVVLGLRPFLPSIVYINATGEILPPAQSTQRENVDTHPSLEAYYKLLTV</sequence>
<name>A0A6G0XPK2_9STRA</name>
<comment type="caution">
    <text evidence="2">The sequence shown here is derived from an EMBL/GenBank/DDBJ whole genome shotgun (WGS) entry which is preliminary data.</text>
</comment>
<keyword evidence="1" id="KW-0732">Signal</keyword>
<keyword evidence="3" id="KW-1185">Reference proteome</keyword>
<dbReference type="PANTHER" id="PTHR34126">
    <property type="entry name" value="PEROXISOME BIOGENESIS PROTEIN 22"/>
    <property type="match status" value="1"/>
</dbReference>
<dbReference type="AlphaFoldDB" id="A0A6G0XPK2"/>
<dbReference type="InterPro" id="IPR037485">
    <property type="entry name" value="PEX22"/>
</dbReference>
<dbReference type="Proteomes" id="UP000481153">
    <property type="component" value="Unassembled WGS sequence"/>
</dbReference>
<dbReference type="EMBL" id="VJMJ01000027">
    <property type="protein sequence ID" value="KAF0742446.1"/>
    <property type="molecule type" value="Genomic_DNA"/>
</dbReference>
<protein>
    <submittedName>
        <fullName evidence="2">Uncharacterized protein</fullName>
    </submittedName>
</protein>
<organism evidence="2 3">
    <name type="scientific">Aphanomyces euteiches</name>
    <dbReference type="NCBI Taxonomy" id="100861"/>
    <lineage>
        <taxon>Eukaryota</taxon>
        <taxon>Sar</taxon>
        <taxon>Stramenopiles</taxon>
        <taxon>Oomycota</taxon>
        <taxon>Saprolegniomycetes</taxon>
        <taxon>Saprolegniales</taxon>
        <taxon>Verrucalvaceae</taxon>
        <taxon>Aphanomyces</taxon>
    </lineage>
</organism>
<evidence type="ECO:0000313" key="2">
    <source>
        <dbReference type="EMBL" id="KAF0742446.1"/>
    </source>
</evidence>
<gene>
    <name evidence="2" type="ORF">Ae201684_002546</name>
</gene>
<dbReference type="VEuPathDB" id="FungiDB:AeMF1_009353"/>
<reference evidence="2 3" key="1">
    <citation type="submission" date="2019-07" db="EMBL/GenBank/DDBJ databases">
        <title>Genomics analysis of Aphanomyces spp. identifies a new class of oomycete effector associated with host adaptation.</title>
        <authorList>
            <person name="Gaulin E."/>
        </authorList>
    </citation>
    <scope>NUCLEOTIDE SEQUENCE [LARGE SCALE GENOMIC DNA]</scope>
    <source>
        <strain evidence="2 3">ATCC 201684</strain>
    </source>
</reference>
<accession>A0A6G0XPK2</accession>
<dbReference type="GO" id="GO:0007031">
    <property type="term" value="P:peroxisome organization"/>
    <property type="evidence" value="ECO:0007669"/>
    <property type="project" value="InterPro"/>
</dbReference>
<feature type="chain" id="PRO_5026237800" evidence="1">
    <location>
        <begin position="23"/>
        <end position="232"/>
    </location>
</feature>